<dbReference type="STRING" id="35608.A0A2U1KNR3"/>
<keyword evidence="1" id="KW-0732">Signal</keyword>
<accession>A0A2U1KNR3</accession>
<evidence type="ECO:0000256" key="3">
    <source>
        <dbReference type="SAM" id="Phobius"/>
    </source>
</evidence>
<evidence type="ECO:0000313" key="5">
    <source>
        <dbReference type="EMBL" id="PWA38303.1"/>
    </source>
</evidence>
<evidence type="ECO:0000256" key="2">
    <source>
        <dbReference type="ARBA" id="ARBA00022737"/>
    </source>
</evidence>
<gene>
    <name evidence="5" type="ORF">CTI12_AA571980</name>
</gene>
<dbReference type="EMBL" id="PKPP01015777">
    <property type="protein sequence ID" value="PWA38303.1"/>
    <property type="molecule type" value="Genomic_DNA"/>
</dbReference>
<reference evidence="5 6" key="1">
    <citation type="journal article" date="2018" name="Mol. Plant">
        <title>The genome of Artemisia annua provides insight into the evolution of Asteraceae family and artemisinin biosynthesis.</title>
        <authorList>
            <person name="Shen Q."/>
            <person name="Zhang L."/>
            <person name="Liao Z."/>
            <person name="Wang S."/>
            <person name="Yan T."/>
            <person name="Shi P."/>
            <person name="Liu M."/>
            <person name="Fu X."/>
            <person name="Pan Q."/>
            <person name="Wang Y."/>
            <person name="Lv Z."/>
            <person name="Lu X."/>
            <person name="Zhang F."/>
            <person name="Jiang W."/>
            <person name="Ma Y."/>
            <person name="Chen M."/>
            <person name="Hao X."/>
            <person name="Li L."/>
            <person name="Tang Y."/>
            <person name="Lv G."/>
            <person name="Zhou Y."/>
            <person name="Sun X."/>
            <person name="Brodelius P.E."/>
            <person name="Rose J.K.C."/>
            <person name="Tang K."/>
        </authorList>
    </citation>
    <scope>NUCLEOTIDE SEQUENCE [LARGE SCALE GENOMIC DNA]</scope>
    <source>
        <strain evidence="6">cv. Huhao1</strain>
        <tissue evidence="5">Leaf</tissue>
    </source>
</reference>
<dbReference type="Proteomes" id="UP000245207">
    <property type="component" value="Unassembled WGS sequence"/>
</dbReference>
<dbReference type="AlphaFoldDB" id="A0A2U1KNR3"/>
<feature type="transmembrane region" description="Helical" evidence="3">
    <location>
        <begin position="6"/>
        <end position="23"/>
    </location>
</feature>
<evidence type="ECO:0000256" key="1">
    <source>
        <dbReference type="ARBA" id="ARBA00022729"/>
    </source>
</evidence>
<comment type="caution">
    <text evidence="5">The sequence shown here is derived from an EMBL/GenBank/DDBJ whole genome shotgun (WGS) entry which is preliminary data.</text>
</comment>
<keyword evidence="3" id="KW-0812">Transmembrane</keyword>
<dbReference type="InterPro" id="IPR002902">
    <property type="entry name" value="GNK2"/>
</dbReference>
<feature type="domain" description="Gnk2-homologous" evidence="4">
    <location>
        <begin position="234"/>
        <end position="346"/>
    </location>
</feature>
<protein>
    <submittedName>
        <fullName evidence="5">Gnk2-like domain-containing protein</fullName>
    </submittedName>
</protein>
<keyword evidence="2" id="KW-0677">Repeat</keyword>
<keyword evidence="3" id="KW-1133">Transmembrane helix</keyword>
<dbReference type="PANTHER" id="PTHR32099:SF51">
    <property type="entry name" value="CYSTEINE-RICH RECEPTOR-LIKE PROTEIN KINASE 25 ISOFORM X1"/>
    <property type="match status" value="1"/>
</dbReference>
<dbReference type="PANTHER" id="PTHR32099">
    <property type="entry name" value="CYSTEINE-RICH REPEAT SECRETORY PROTEIN"/>
    <property type="match status" value="1"/>
</dbReference>
<dbReference type="PROSITE" id="PS51473">
    <property type="entry name" value="GNK2"/>
    <property type="match status" value="3"/>
</dbReference>
<proteinExistence type="predicted"/>
<keyword evidence="6" id="KW-1185">Reference proteome</keyword>
<keyword evidence="3" id="KW-0472">Membrane</keyword>
<dbReference type="InterPro" id="IPR038408">
    <property type="entry name" value="GNK2_sf"/>
</dbReference>
<feature type="domain" description="Gnk2-homologous" evidence="4">
    <location>
        <begin position="352"/>
        <end position="462"/>
    </location>
</feature>
<evidence type="ECO:0000313" key="6">
    <source>
        <dbReference type="Proteomes" id="UP000245207"/>
    </source>
</evidence>
<dbReference type="CDD" id="cd23509">
    <property type="entry name" value="Gnk2-like"/>
    <property type="match status" value="3"/>
</dbReference>
<dbReference type="Pfam" id="PF01657">
    <property type="entry name" value="Stress-antifung"/>
    <property type="match status" value="3"/>
</dbReference>
<evidence type="ECO:0000259" key="4">
    <source>
        <dbReference type="PROSITE" id="PS51473"/>
    </source>
</evidence>
<organism evidence="5 6">
    <name type="scientific">Artemisia annua</name>
    <name type="common">Sweet wormwood</name>
    <dbReference type="NCBI Taxonomy" id="35608"/>
    <lineage>
        <taxon>Eukaryota</taxon>
        <taxon>Viridiplantae</taxon>
        <taxon>Streptophyta</taxon>
        <taxon>Embryophyta</taxon>
        <taxon>Tracheophyta</taxon>
        <taxon>Spermatophyta</taxon>
        <taxon>Magnoliopsida</taxon>
        <taxon>eudicotyledons</taxon>
        <taxon>Gunneridae</taxon>
        <taxon>Pentapetalae</taxon>
        <taxon>asterids</taxon>
        <taxon>campanulids</taxon>
        <taxon>Asterales</taxon>
        <taxon>Asteraceae</taxon>
        <taxon>Asteroideae</taxon>
        <taxon>Anthemideae</taxon>
        <taxon>Artemisiinae</taxon>
        <taxon>Artemisia</taxon>
    </lineage>
</organism>
<name>A0A2U1KNR3_ARTAN</name>
<feature type="domain" description="Gnk2-homologous" evidence="4">
    <location>
        <begin position="85"/>
        <end position="197"/>
    </location>
</feature>
<sequence>MPIVNRYYYLTALTVIIILGRFINKIEGSVHIYEGDKKFSKKGNAFVIHGGSEGIYYSHPNADRVNAVGLCPPNVRGEAQYSFGKTIQDFRCRNTGNFKGTNYEDNRNTALSHLVQKIRTPRYTGYCYASEDAAGKADRVNAVALCPPNVRGEGCEECIKKTIPYIKEKCPKQKEAVAWSIISNLYTCMVLYMDRDILAPGLHDWVWASFSFPKADANVAELQKALNTQYSFGKTIQDFRCRNTGNFKGTNYEDNRNTALSHLVQKIRTPRYTGYCYASEDAAGKADRVNVVALCPPNVRGEGCEECIKKTIPYIKEKCPKQKEAVAWSIISNLYTCMVLYMDRDILAPGLHDWVWASFSFPKADANVAELQKALNSFAPKMQEEAAPSNNFSMKFATGSVHYGSTTLYMSMQCTPFLLKENCIACLSKATKEIHRCCTGKGFISGMAVSPYCVLRYDHEIFYNNNSPKIYSRLSSSATSVGDMRFGEENHISAVVDDHMDVEGYTHE</sequence>
<dbReference type="Gene3D" id="3.30.430.20">
    <property type="entry name" value="Gnk2 domain, C-X8-C-X2-C motif"/>
    <property type="match status" value="3"/>
</dbReference>